<keyword evidence="2" id="KW-0472">Membrane</keyword>
<accession>A0A1L9SS63</accession>
<organism evidence="3 4">
    <name type="scientific">Penicilliopsis zonata CBS 506.65</name>
    <dbReference type="NCBI Taxonomy" id="1073090"/>
    <lineage>
        <taxon>Eukaryota</taxon>
        <taxon>Fungi</taxon>
        <taxon>Dikarya</taxon>
        <taxon>Ascomycota</taxon>
        <taxon>Pezizomycotina</taxon>
        <taxon>Eurotiomycetes</taxon>
        <taxon>Eurotiomycetidae</taxon>
        <taxon>Eurotiales</taxon>
        <taxon>Aspergillaceae</taxon>
        <taxon>Penicilliopsis</taxon>
    </lineage>
</organism>
<keyword evidence="2" id="KW-0812">Transmembrane</keyword>
<sequence>MGPLPSWITPPLQLAAIPSQGSSDTRPPPHFLNRRSSTISIPATYGGLNSGPAPGTVAGIVIGSVAGFILFIYLLYLVIGPKGPPAVVDEEVVVRRGGGGGHPPSRRSSRRHNHNDDTVVVVEDEMSEASAGGRYRREEDRIVVDESVSSHIHTEDEFVEVIEQHSSIASPTPPPRRPGGRSYRRVDPNEFGGGDSELSSHY</sequence>
<dbReference type="Proteomes" id="UP000184188">
    <property type="component" value="Unassembled WGS sequence"/>
</dbReference>
<gene>
    <name evidence="3" type="ORF">ASPZODRAFT_139373</name>
</gene>
<feature type="region of interest" description="Disordered" evidence="1">
    <location>
        <begin position="163"/>
        <end position="202"/>
    </location>
</feature>
<protein>
    <submittedName>
        <fullName evidence="3">Uncharacterized protein</fullName>
    </submittedName>
</protein>
<evidence type="ECO:0000313" key="4">
    <source>
        <dbReference type="Proteomes" id="UP000184188"/>
    </source>
</evidence>
<name>A0A1L9SS63_9EURO</name>
<feature type="transmembrane region" description="Helical" evidence="2">
    <location>
        <begin position="57"/>
        <end position="79"/>
    </location>
</feature>
<evidence type="ECO:0000256" key="1">
    <source>
        <dbReference type="SAM" id="MobiDB-lite"/>
    </source>
</evidence>
<dbReference type="OrthoDB" id="5423884at2759"/>
<evidence type="ECO:0000256" key="2">
    <source>
        <dbReference type="SAM" id="Phobius"/>
    </source>
</evidence>
<feature type="compositionally biased region" description="Basic residues" evidence="1">
    <location>
        <begin position="104"/>
        <end position="113"/>
    </location>
</feature>
<keyword evidence="4" id="KW-1185">Reference proteome</keyword>
<keyword evidence="2" id="KW-1133">Transmembrane helix</keyword>
<reference evidence="4" key="1">
    <citation type="journal article" date="2017" name="Genome Biol.">
        <title>Comparative genomics reveals high biological diversity and specific adaptations in the industrially and medically important fungal genus Aspergillus.</title>
        <authorList>
            <person name="de Vries R.P."/>
            <person name="Riley R."/>
            <person name="Wiebenga A."/>
            <person name="Aguilar-Osorio G."/>
            <person name="Amillis S."/>
            <person name="Uchima C.A."/>
            <person name="Anderluh G."/>
            <person name="Asadollahi M."/>
            <person name="Askin M."/>
            <person name="Barry K."/>
            <person name="Battaglia E."/>
            <person name="Bayram O."/>
            <person name="Benocci T."/>
            <person name="Braus-Stromeyer S.A."/>
            <person name="Caldana C."/>
            <person name="Canovas D."/>
            <person name="Cerqueira G.C."/>
            <person name="Chen F."/>
            <person name="Chen W."/>
            <person name="Choi C."/>
            <person name="Clum A."/>
            <person name="Dos Santos R.A."/>
            <person name="Damasio A.R."/>
            <person name="Diallinas G."/>
            <person name="Emri T."/>
            <person name="Fekete E."/>
            <person name="Flipphi M."/>
            <person name="Freyberg S."/>
            <person name="Gallo A."/>
            <person name="Gournas C."/>
            <person name="Habgood R."/>
            <person name="Hainaut M."/>
            <person name="Harispe M.L."/>
            <person name="Henrissat B."/>
            <person name="Hilden K.S."/>
            <person name="Hope R."/>
            <person name="Hossain A."/>
            <person name="Karabika E."/>
            <person name="Karaffa L."/>
            <person name="Karanyi Z."/>
            <person name="Krasevec N."/>
            <person name="Kuo A."/>
            <person name="Kusch H."/>
            <person name="LaButti K."/>
            <person name="Lagendijk E.L."/>
            <person name="Lapidus A."/>
            <person name="Levasseur A."/>
            <person name="Lindquist E."/>
            <person name="Lipzen A."/>
            <person name="Logrieco A.F."/>
            <person name="MacCabe A."/>
            <person name="Maekelae M.R."/>
            <person name="Malavazi I."/>
            <person name="Melin P."/>
            <person name="Meyer V."/>
            <person name="Mielnichuk N."/>
            <person name="Miskei M."/>
            <person name="Molnar A.P."/>
            <person name="Mule G."/>
            <person name="Ngan C.Y."/>
            <person name="Orejas M."/>
            <person name="Orosz E."/>
            <person name="Ouedraogo J.P."/>
            <person name="Overkamp K.M."/>
            <person name="Park H.-S."/>
            <person name="Perrone G."/>
            <person name="Piumi F."/>
            <person name="Punt P.J."/>
            <person name="Ram A.F."/>
            <person name="Ramon A."/>
            <person name="Rauscher S."/>
            <person name="Record E."/>
            <person name="Riano-Pachon D.M."/>
            <person name="Robert V."/>
            <person name="Roehrig J."/>
            <person name="Ruller R."/>
            <person name="Salamov A."/>
            <person name="Salih N.S."/>
            <person name="Samson R.A."/>
            <person name="Sandor E."/>
            <person name="Sanguinetti M."/>
            <person name="Schuetze T."/>
            <person name="Sepcic K."/>
            <person name="Shelest E."/>
            <person name="Sherlock G."/>
            <person name="Sophianopoulou V."/>
            <person name="Squina F.M."/>
            <person name="Sun H."/>
            <person name="Susca A."/>
            <person name="Todd R.B."/>
            <person name="Tsang A."/>
            <person name="Unkles S.E."/>
            <person name="van de Wiele N."/>
            <person name="van Rossen-Uffink D."/>
            <person name="Oliveira J.V."/>
            <person name="Vesth T.C."/>
            <person name="Visser J."/>
            <person name="Yu J.-H."/>
            <person name="Zhou M."/>
            <person name="Andersen M.R."/>
            <person name="Archer D.B."/>
            <person name="Baker S.E."/>
            <person name="Benoit I."/>
            <person name="Brakhage A.A."/>
            <person name="Braus G.H."/>
            <person name="Fischer R."/>
            <person name="Frisvad J.C."/>
            <person name="Goldman G.H."/>
            <person name="Houbraken J."/>
            <person name="Oakley B."/>
            <person name="Pocsi I."/>
            <person name="Scazzocchio C."/>
            <person name="Seiboth B."/>
            <person name="vanKuyk P.A."/>
            <person name="Wortman J."/>
            <person name="Dyer P.S."/>
            <person name="Grigoriev I.V."/>
        </authorList>
    </citation>
    <scope>NUCLEOTIDE SEQUENCE [LARGE SCALE GENOMIC DNA]</scope>
    <source>
        <strain evidence="4">CBS 506.65</strain>
    </source>
</reference>
<dbReference type="RefSeq" id="XP_022584548.1">
    <property type="nucleotide sequence ID" value="XM_022724548.1"/>
</dbReference>
<dbReference type="AlphaFoldDB" id="A0A1L9SS63"/>
<proteinExistence type="predicted"/>
<dbReference type="EMBL" id="KV878337">
    <property type="protein sequence ID" value="OJJ50038.1"/>
    <property type="molecule type" value="Genomic_DNA"/>
</dbReference>
<dbReference type="GeneID" id="34611013"/>
<dbReference type="VEuPathDB" id="FungiDB:ASPZODRAFT_139373"/>
<evidence type="ECO:0000313" key="3">
    <source>
        <dbReference type="EMBL" id="OJJ50038.1"/>
    </source>
</evidence>
<feature type="region of interest" description="Disordered" evidence="1">
    <location>
        <begin position="96"/>
        <end position="117"/>
    </location>
</feature>